<evidence type="ECO:0000313" key="3">
    <source>
        <dbReference type="Proteomes" id="UP000184188"/>
    </source>
</evidence>
<name>A0A1L9SMZ4_9EURO</name>
<proteinExistence type="predicted"/>
<feature type="compositionally biased region" description="Gly residues" evidence="1">
    <location>
        <begin position="125"/>
        <end position="185"/>
    </location>
</feature>
<accession>A0A1L9SMZ4</accession>
<gene>
    <name evidence="2" type="ORF">ASPZODRAFT_130432</name>
</gene>
<dbReference type="VEuPathDB" id="FungiDB:ASPZODRAFT_130432"/>
<dbReference type="Proteomes" id="UP000184188">
    <property type="component" value="Unassembled WGS sequence"/>
</dbReference>
<dbReference type="Pfam" id="PF12585">
    <property type="entry name" value="DUF3759"/>
    <property type="match status" value="1"/>
</dbReference>
<organism evidence="2 3">
    <name type="scientific">Penicilliopsis zonata CBS 506.65</name>
    <dbReference type="NCBI Taxonomy" id="1073090"/>
    <lineage>
        <taxon>Eukaryota</taxon>
        <taxon>Fungi</taxon>
        <taxon>Dikarya</taxon>
        <taxon>Ascomycota</taxon>
        <taxon>Pezizomycotina</taxon>
        <taxon>Eurotiomycetes</taxon>
        <taxon>Eurotiomycetidae</taxon>
        <taxon>Eurotiales</taxon>
        <taxon>Aspergillaceae</taxon>
        <taxon>Penicilliopsis</taxon>
    </lineage>
</organism>
<dbReference type="OrthoDB" id="9895617at2759"/>
<dbReference type="AlphaFoldDB" id="A0A1L9SMZ4"/>
<reference evidence="3" key="1">
    <citation type="journal article" date="2017" name="Genome Biol.">
        <title>Comparative genomics reveals high biological diversity and specific adaptations in the industrially and medically important fungal genus Aspergillus.</title>
        <authorList>
            <person name="de Vries R.P."/>
            <person name="Riley R."/>
            <person name="Wiebenga A."/>
            <person name="Aguilar-Osorio G."/>
            <person name="Amillis S."/>
            <person name="Uchima C.A."/>
            <person name="Anderluh G."/>
            <person name="Asadollahi M."/>
            <person name="Askin M."/>
            <person name="Barry K."/>
            <person name="Battaglia E."/>
            <person name="Bayram O."/>
            <person name="Benocci T."/>
            <person name="Braus-Stromeyer S.A."/>
            <person name="Caldana C."/>
            <person name="Canovas D."/>
            <person name="Cerqueira G.C."/>
            <person name="Chen F."/>
            <person name="Chen W."/>
            <person name="Choi C."/>
            <person name="Clum A."/>
            <person name="Dos Santos R.A."/>
            <person name="Damasio A.R."/>
            <person name="Diallinas G."/>
            <person name="Emri T."/>
            <person name="Fekete E."/>
            <person name="Flipphi M."/>
            <person name="Freyberg S."/>
            <person name="Gallo A."/>
            <person name="Gournas C."/>
            <person name="Habgood R."/>
            <person name="Hainaut M."/>
            <person name="Harispe M.L."/>
            <person name="Henrissat B."/>
            <person name="Hilden K.S."/>
            <person name="Hope R."/>
            <person name="Hossain A."/>
            <person name="Karabika E."/>
            <person name="Karaffa L."/>
            <person name="Karanyi Z."/>
            <person name="Krasevec N."/>
            <person name="Kuo A."/>
            <person name="Kusch H."/>
            <person name="LaButti K."/>
            <person name="Lagendijk E.L."/>
            <person name="Lapidus A."/>
            <person name="Levasseur A."/>
            <person name="Lindquist E."/>
            <person name="Lipzen A."/>
            <person name="Logrieco A.F."/>
            <person name="MacCabe A."/>
            <person name="Maekelae M.R."/>
            <person name="Malavazi I."/>
            <person name="Melin P."/>
            <person name="Meyer V."/>
            <person name="Mielnichuk N."/>
            <person name="Miskei M."/>
            <person name="Molnar A.P."/>
            <person name="Mule G."/>
            <person name="Ngan C.Y."/>
            <person name="Orejas M."/>
            <person name="Orosz E."/>
            <person name="Ouedraogo J.P."/>
            <person name="Overkamp K.M."/>
            <person name="Park H.-S."/>
            <person name="Perrone G."/>
            <person name="Piumi F."/>
            <person name="Punt P.J."/>
            <person name="Ram A.F."/>
            <person name="Ramon A."/>
            <person name="Rauscher S."/>
            <person name="Record E."/>
            <person name="Riano-Pachon D.M."/>
            <person name="Robert V."/>
            <person name="Roehrig J."/>
            <person name="Ruller R."/>
            <person name="Salamov A."/>
            <person name="Salih N.S."/>
            <person name="Samson R.A."/>
            <person name="Sandor E."/>
            <person name="Sanguinetti M."/>
            <person name="Schuetze T."/>
            <person name="Sepcic K."/>
            <person name="Shelest E."/>
            <person name="Sherlock G."/>
            <person name="Sophianopoulou V."/>
            <person name="Squina F.M."/>
            <person name="Sun H."/>
            <person name="Susca A."/>
            <person name="Todd R.B."/>
            <person name="Tsang A."/>
            <person name="Unkles S.E."/>
            <person name="van de Wiele N."/>
            <person name="van Rossen-Uffink D."/>
            <person name="Oliveira J.V."/>
            <person name="Vesth T.C."/>
            <person name="Visser J."/>
            <person name="Yu J.-H."/>
            <person name="Zhou M."/>
            <person name="Andersen M.R."/>
            <person name="Archer D.B."/>
            <person name="Baker S.E."/>
            <person name="Benoit I."/>
            <person name="Brakhage A.A."/>
            <person name="Braus G.H."/>
            <person name="Fischer R."/>
            <person name="Frisvad J.C."/>
            <person name="Goldman G.H."/>
            <person name="Houbraken J."/>
            <person name="Oakley B."/>
            <person name="Pocsi I."/>
            <person name="Scazzocchio C."/>
            <person name="Seiboth B."/>
            <person name="vanKuyk P.A."/>
            <person name="Wortman J."/>
            <person name="Dyer P.S."/>
            <person name="Grigoriev I.V."/>
        </authorList>
    </citation>
    <scope>NUCLEOTIDE SEQUENCE [LARGE SCALE GENOMIC DNA]</scope>
    <source>
        <strain evidence="3">CBS 506.65</strain>
    </source>
</reference>
<evidence type="ECO:0000313" key="2">
    <source>
        <dbReference type="EMBL" id="OJJ48407.1"/>
    </source>
</evidence>
<protein>
    <recommendedName>
        <fullName evidence="4">CipC-like antibiotic response protein</fullName>
    </recommendedName>
</protein>
<dbReference type="InterPro" id="IPR022234">
    <property type="entry name" value="DUF3759"/>
</dbReference>
<evidence type="ECO:0008006" key="4">
    <source>
        <dbReference type="Google" id="ProtNLM"/>
    </source>
</evidence>
<dbReference type="EMBL" id="KV878339">
    <property type="protein sequence ID" value="OJJ48407.1"/>
    <property type="molecule type" value="Genomic_DNA"/>
</dbReference>
<dbReference type="RefSeq" id="XP_022582917.1">
    <property type="nucleotide sequence ID" value="XM_022722500.1"/>
</dbReference>
<dbReference type="PANTHER" id="PTHR37450:SF1">
    <property type="entry name" value="CIPC PROTEIN"/>
    <property type="match status" value="1"/>
</dbReference>
<dbReference type="PANTHER" id="PTHR37450">
    <property type="entry name" value="CIPC PROTEIN"/>
    <property type="match status" value="1"/>
</dbReference>
<feature type="region of interest" description="Disordered" evidence="1">
    <location>
        <begin position="1"/>
        <end position="20"/>
    </location>
</feature>
<feature type="compositionally biased region" description="Basic and acidic residues" evidence="1">
    <location>
        <begin position="9"/>
        <end position="20"/>
    </location>
</feature>
<dbReference type="GeneID" id="34608965"/>
<sequence length="196" mass="20210">MGFGWDEAQDAHRQVYEQPHHEAKLSHELIAGGASFAAFKAFEDHQRKEGKEVKHAFAKELLAGFVGAEVDKLAETKGMDEVDKLRAHHQAKQSAERMYDEHYVQGHGADSYDPSRYPPPDRFGGPRGPGGPGGPGGYGGPGGPGGFGGPGGPGGPGGFGGPGGPGGFGGPGGPGGPGGFEGPPGGHHHHPREDRW</sequence>
<evidence type="ECO:0000256" key="1">
    <source>
        <dbReference type="SAM" id="MobiDB-lite"/>
    </source>
</evidence>
<feature type="region of interest" description="Disordered" evidence="1">
    <location>
        <begin position="106"/>
        <end position="196"/>
    </location>
</feature>
<keyword evidence="3" id="KW-1185">Reference proteome</keyword>
<dbReference type="STRING" id="1073090.A0A1L9SMZ4"/>